<dbReference type="RefSeq" id="XP_007320566.1">
    <property type="nucleotide sequence ID" value="XM_007320504.1"/>
</dbReference>
<evidence type="ECO:0000256" key="1">
    <source>
        <dbReference type="SAM" id="MobiDB-lite"/>
    </source>
</evidence>
<protein>
    <submittedName>
        <fullName evidence="2">Uncharacterized protein</fullName>
    </submittedName>
</protein>
<feature type="compositionally biased region" description="Basic and acidic residues" evidence="1">
    <location>
        <begin position="27"/>
        <end position="51"/>
    </location>
</feature>
<sequence>MPSCFVVTLWAANNGFVIKLQHRDLTQNKAEQDAIQDVTDRDVDMEDKATQDEDEDQMNNEDIEPVQNGDKDIPPHEERPDPEFEYHPFINGDYSVCRVMNTVSIYVPAGEPPIPPQNPSKDDWTPYRDHIEFEAAKLLHQKTQVSAGDINTLMDLWCASFGVMDDIDSRIAATPSFPGLRRFPQGHGYKQWMGDDSKALMKVYLPALVGHVPDGIVLTFHAFLDFCYLVQHEIQDDNTIAEIKDALDDILTYAWANANFELEDLRDIEEDANEVRTSN</sequence>
<dbReference type="EMBL" id="GL945436">
    <property type="protein sequence ID" value="EGO23326.1"/>
    <property type="molecule type" value="Genomic_DNA"/>
</dbReference>
<organism>
    <name type="scientific">Serpula lacrymans var. lacrymans (strain S7.9)</name>
    <name type="common">Dry rot fungus</name>
    <dbReference type="NCBI Taxonomy" id="578457"/>
    <lineage>
        <taxon>Eukaryota</taxon>
        <taxon>Fungi</taxon>
        <taxon>Dikarya</taxon>
        <taxon>Basidiomycota</taxon>
        <taxon>Agaricomycotina</taxon>
        <taxon>Agaricomycetes</taxon>
        <taxon>Agaricomycetidae</taxon>
        <taxon>Boletales</taxon>
        <taxon>Coniophorineae</taxon>
        <taxon>Serpulaceae</taxon>
        <taxon>Serpula</taxon>
    </lineage>
</organism>
<gene>
    <name evidence="2" type="ORF">SERLADRAFT_440055</name>
</gene>
<feature type="compositionally biased region" description="Basic and acidic residues" evidence="1">
    <location>
        <begin position="69"/>
        <end position="84"/>
    </location>
</feature>
<dbReference type="AlphaFoldDB" id="F8P2E8"/>
<reference evidence="2" key="1">
    <citation type="submission" date="2011-04" db="EMBL/GenBank/DDBJ databases">
        <title>Evolution of plant cell wall degrading machinery underlies the functional diversity of forest fungi.</title>
        <authorList>
            <consortium name="US DOE Joint Genome Institute (JGI-PGF)"/>
            <person name="Eastwood D.C."/>
            <person name="Floudas D."/>
            <person name="Binder M."/>
            <person name="Majcherczyk A."/>
            <person name="Schneider P."/>
            <person name="Aerts A."/>
            <person name="Asiegbu F.O."/>
            <person name="Baker S.E."/>
            <person name="Barry K."/>
            <person name="Bendiksby M."/>
            <person name="Blumentritt M."/>
            <person name="Coutinho P.M."/>
            <person name="Cullen D."/>
            <person name="Cullen D."/>
            <person name="Gathman A."/>
            <person name="Goodell B."/>
            <person name="Henrissat B."/>
            <person name="Ihrmark K."/>
            <person name="Kauserud H."/>
            <person name="Kohler A."/>
            <person name="LaButti K."/>
            <person name="Lapidus A."/>
            <person name="Lavin J.L."/>
            <person name="Lee Y.-H."/>
            <person name="Lindquist E."/>
            <person name="Lilly W."/>
            <person name="Lucas S."/>
            <person name="Morin E."/>
            <person name="Murat C."/>
            <person name="Oguiza J.A."/>
            <person name="Park J."/>
            <person name="Pisabarro A.G."/>
            <person name="Riley R."/>
            <person name="Rosling A."/>
            <person name="Salamov A."/>
            <person name="Schmidt O."/>
            <person name="Schmutz J."/>
            <person name="Skrede I."/>
            <person name="Stenlid J."/>
            <person name="Wiebenga A."/>
            <person name="Xie X."/>
            <person name="Kues U."/>
            <person name="Hibbett D.S."/>
            <person name="Hoffmeister D."/>
            <person name="Hogberg N."/>
            <person name="Martin F."/>
            <person name="Grigoriev I.V."/>
            <person name="Watkinson S.C."/>
        </authorList>
    </citation>
    <scope>NUCLEOTIDE SEQUENCE</scope>
    <source>
        <strain evidence="2">S7.9</strain>
    </source>
</reference>
<name>F8P2E8_SERL9</name>
<evidence type="ECO:0000313" key="2">
    <source>
        <dbReference type="EMBL" id="EGO23326.1"/>
    </source>
</evidence>
<feature type="region of interest" description="Disordered" evidence="1">
    <location>
        <begin position="27"/>
        <end position="84"/>
    </location>
</feature>
<dbReference type="GeneID" id="18815307"/>
<dbReference type="Proteomes" id="UP000008064">
    <property type="component" value="Unassembled WGS sequence"/>
</dbReference>
<proteinExistence type="predicted"/>
<dbReference type="OrthoDB" id="3199698at2759"/>
<dbReference type="HOGENOM" id="CLU_998067_0_0_1"/>
<accession>F8P2E8</accession>
<dbReference type="KEGG" id="sla:SERLADRAFT_440055"/>
<feature type="compositionally biased region" description="Acidic residues" evidence="1">
    <location>
        <begin position="52"/>
        <end position="64"/>
    </location>
</feature>